<evidence type="ECO:0000256" key="7">
    <source>
        <dbReference type="ARBA" id="ARBA00022777"/>
    </source>
</evidence>
<dbReference type="PROSITE" id="PS00902">
    <property type="entry name" value="GLUTAMATE_5_KINASE"/>
    <property type="match status" value="1"/>
</dbReference>
<dbReference type="InterPro" id="IPR001048">
    <property type="entry name" value="Asp/Glu/Uridylate_kinase"/>
</dbReference>
<evidence type="ECO:0000256" key="3">
    <source>
        <dbReference type="ARBA" id="ARBA00022605"/>
    </source>
</evidence>
<proteinExistence type="inferred from homology"/>
<dbReference type="SUPFAM" id="SSF88697">
    <property type="entry name" value="PUA domain-like"/>
    <property type="match status" value="1"/>
</dbReference>
<sequence length="458" mass="48788">MKGHQHLTIVIKLGSSSIVHEKTHEPLLSILSLIVETAVKLIKDGHRVVIVSSGAIAVGLRRMNVEKRPKYLPRTQALAAVGQCQLMSLWASLFAHLRQPVAQILLTRNDIADRTQYLNAQNTFTELLTMGVIPIVNENDTLAVSEIRQLEKFGDNDTLSAITAAMVHADYLFLMTDVDCLYDKNPRTNPDAQAIDVVEDVASLEADVSSAGSALGTGGMSTKIVAARLATSAGVTTVITRSSSPGNIVNIVNYVQAEKQAQHSKTPSLPATPSEEPSLSNSVSSLHIDSLAAPPLHTRFLPDPFPIRDRSFWLLHGLAAHGTLYIDAGAHRALASKAGLLPAGIVGVEGQFAQQEAVKLVVVDRRNPLTDWSSGAYESGANATGGGALIDGSIGEVGRALVNYSAAEILRIKGMQSTEIGSVLGYADSEYVAFRENISLTKREKGSRPGTPGPVVNA</sequence>
<dbReference type="InterPro" id="IPR019797">
    <property type="entry name" value="Glutamate_5-kinase_CS"/>
</dbReference>
<comment type="similarity">
    <text evidence="9">Belongs to the glutamate 5-kinase family.</text>
</comment>
<keyword evidence="4" id="KW-0641">Proline biosynthesis</keyword>
<keyword evidence="13" id="KW-1185">Reference proteome</keyword>
<evidence type="ECO:0000256" key="2">
    <source>
        <dbReference type="ARBA" id="ARBA00022490"/>
    </source>
</evidence>
<dbReference type="NCBIfam" id="TIGR01027">
    <property type="entry name" value="proB"/>
    <property type="match status" value="1"/>
</dbReference>
<dbReference type="GO" id="GO:0005829">
    <property type="term" value="C:cytosol"/>
    <property type="evidence" value="ECO:0007669"/>
    <property type="project" value="TreeGrafter"/>
</dbReference>
<dbReference type="EMBL" id="JASNWA010000004">
    <property type="protein sequence ID" value="KAK3176886.1"/>
    <property type="molecule type" value="Genomic_DNA"/>
</dbReference>
<keyword evidence="7" id="KW-0418">Kinase</keyword>
<dbReference type="InterPro" id="IPR041739">
    <property type="entry name" value="G5K_ProB"/>
</dbReference>
<comment type="subcellular location">
    <subcellularLocation>
        <location evidence="1">Cytoplasm</location>
    </subcellularLocation>
</comment>
<evidence type="ECO:0000256" key="9">
    <source>
        <dbReference type="ARBA" id="ARBA00061601"/>
    </source>
</evidence>
<evidence type="ECO:0000256" key="4">
    <source>
        <dbReference type="ARBA" id="ARBA00022650"/>
    </source>
</evidence>
<dbReference type="SUPFAM" id="SSF53633">
    <property type="entry name" value="Carbamate kinase-like"/>
    <property type="match status" value="1"/>
</dbReference>
<dbReference type="InterPro" id="IPR002478">
    <property type="entry name" value="PUA"/>
</dbReference>
<dbReference type="InterPro" id="IPR036974">
    <property type="entry name" value="PUA_sf"/>
</dbReference>
<dbReference type="PANTHER" id="PTHR43654">
    <property type="entry name" value="GLUTAMATE 5-KINASE"/>
    <property type="match status" value="1"/>
</dbReference>
<dbReference type="PRINTS" id="PR00474">
    <property type="entry name" value="GLU5KINASE"/>
</dbReference>
<dbReference type="Gene3D" id="2.30.130.10">
    <property type="entry name" value="PUA domain"/>
    <property type="match status" value="1"/>
</dbReference>
<dbReference type="CDD" id="cd04242">
    <property type="entry name" value="AAK_G5K_ProB"/>
    <property type="match status" value="1"/>
</dbReference>
<dbReference type="PIRSF" id="PIRSF000729">
    <property type="entry name" value="GK"/>
    <property type="match status" value="1"/>
</dbReference>
<dbReference type="AlphaFoldDB" id="A0AAD9ZEJ5"/>
<dbReference type="GO" id="GO:0004349">
    <property type="term" value="F:glutamate 5-kinase activity"/>
    <property type="evidence" value="ECO:0007669"/>
    <property type="project" value="InterPro"/>
</dbReference>
<name>A0AAD9ZEJ5_9LECA</name>
<dbReference type="GO" id="GO:0005524">
    <property type="term" value="F:ATP binding"/>
    <property type="evidence" value="ECO:0007669"/>
    <property type="project" value="UniProtKB-KW"/>
</dbReference>
<dbReference type="Pfam" id="PF00696">
    <property type="entry name" value="AA_kinase"/>
    <property type="match status" value="1"/>
</dbReference>
<dbReference type="PANTHER" id="PTHR43654:SF3">
    <property type="entry name" value="GLUTAMATE 5-KINASE"/>
    <property type="match status" value="1"/>
</dbReference>
<dbReference type="FunFam" id="3.40.1160.10:FF:000020">
    <property type="entry name" value="Glutamate 5-kinase"/>
    <property type="match status" value="1"/>
</dbReference>
<keyword evidence="2" id="KW-0963">Cytoplasm</keyword>
<reference evidence="12" key="1">
    <citation type="submission" date="2022-11" db="EMBL/GenBank/DDBJ databases">
        <title>Chromosomal genome sequence assembly and mating type (MAT) locus characterization of the leprose asexual lichenized fungus Lepraria neglecta (Nyl.) Erichsen.</title>
        <authorList>
            <person name="Allen J.L."/>
            <person name="Pfeffer B."/>
        </authorList>
    </citation>
    <scope>NUCLEOTIDE SEQUENCE</scope>
    <source>
        <strain evidence="12">Allen 5258</strain>
    </source>
</reference>
<dbReference type="SMART" id="SM00359">
    <property type="entry name" value="PUA"/>
    <property type="match status" value="1"/>
</dbReference>
<dbReference type="InterPro" id="IPR011529">
    <property type="entry name" value="Glu_5kinase"/>
</dbReference>
<dbReference type="GO" id="GO:1901607">
    <property type="term" value="P:alpha-amino acid biosynthetic process"/>
    <property type="evidence" value="ECO:0007669"/>
    <property type="project" value="UniProtKB-ARBA"/>
</dbReference>
<feature type="region of interest" description="Disordered" evidence="10">
    <location>
        <begin position="262"/>
        <end position="281"/>
    </location>
</feature>
<evidence type="ECO:0000313" key="12">
    <source>
        <dbReference type="EMBL" id="KAK3176886.1"/>
    </source>
</evidence>
<dbReference type="Proteomes" id="UP001276659">
    <property type="component" value="Unassembled WGS sequence"/>
</dbReference>
<organism evidence="12 13">
    <name type="scientific">Lepraria neglecta</name>
    <dbReference type="NCBI Taxonomy" id="209136"/>
    <lineage>
        <taxon>Eukaryota</taxon>
        <taxon>Fungi</taxon>
        <taxon>Dikarya</taxon>
        <taxon>Ascomycota</taxon>
        <taxon>Pezizomycotina</taxon>
        <taxon>Lecanoromycetes</taxon>
        <taxon>OSLEUM clade</taxon>
        <taxon>Lecanoromycetidae</taxon>
        <taxon>Lecanorales</taxon>
        <taxon>Lecanorineae</taxon>
        <taxon>Stereocaulaceae</taxon>
        <taxon>Lepraria</taxon>
    </lineage>
</organism>
<dbReference type="FunFam" id="2.30.130.10:FF:000008">
    <property type="entry name" value="Glutamate 5-kinase"/>
    <property type="match status" value="1"/>
</dbReference>
<dbReference type="InterPro" id="IPR015947">
    <property type="entry name" value="PUA-like_sf"/>
</dbReference>
<evidence type="ECO:0000256" key="1">
    <source>
        <dbReference type="ARBA" id="ARBA00004496"/>
    </source>
</evidence>
<dbReference type="InterPro" id="IPR001057">
    <property type="entry name" value="Glu/AcGlu_kinase"/>
</dbReference>
<keyword evidence="8" id="KW-0067">ATP-binding</keyword>
<dbReference type="InterPro" id="IPR005715">
    <property type="entry name" value="Glu_5kinase/COase_Synthase"/>
</dbReference>
<evidence type="ECO:0000256" key="10">
    <source>
        <dbReference type="SAM" id="MobiDB-lite"/>
    </source>
</evidence>
<gene>
    <name evidence="12" type="ORF">OEA41_008212</name>
</gene>
<comment type="caution">
    <text evidence="12">The sequence shown here is derived from an EMBL/GenBank/DDBJ whole genome shotgun (WGS) entry which is preliminary data.</text>
</comment>
<evidence type="ECO:0000256" key="6">
    <source>
        <dbReference type="ARBA" id="ARBA00022741"/>
    </source>
</evidence>
<evidence type="ECO:0000313" key="13">
    <source>
        <dbReference type="Proteomes" id="UP001276659"/>
    </source>
</evidence>
<evidence type="ECO:0000259" key="11">
    <source>
        <dbReference type="SMART" id="SM00359"/>
    </source>
</evidence>
<keyword evidence="3" id="KW-0028">Amino-acid biosynthesis</keyword>
<keyword evidence="5" id="KW-0808">Transferase</keyword>
<dbReference type="GO" id="GO:0003723">
    <property type="term" value="F:RNA binding"/>
    <property type="evidence" value="ECO:0007669"/>
    <property type="project" value="InterPro"/>
</dbReference>
<dbReference type="HAMAP" id="MF_00456">
    <property type="entry name" value="ProB"/>
    <property type="match status" value="1"/>
</dbReference>
<dbReference type="InterPro" id="IPR036393">
    <property type="entry name" value="AceGlu_kinase-like_sf"/>
</dbReference>
<accession>A0AAD9ZEJ5</accession>
<dbReference type="CDD" id="cd21157">
    <property type="entry name" value="PUA_G5K"/>
    <property type="match status" value="1"/>
</dbReference>
<dbReference type="Gene3D" id="3.40.1160.10">
    <property type="entry name" value="Acetylglutamate kinase-like"/>
    <property type="match status" value="2"/>
</dbReference>
<protein>
    <recommendedName>
        <fullName evidence="11">PUA domain-containing protein</fullName>
    </recommendedName>
</protein>
<keyword evidence="6" id="KW-0547">Nucleotide-binding</keyword>
<dbReference type="Pfam" id="PF01472">
    <property type="entry name" value="PUA"/>
    <property type="match status" value="1"/>
</dbReference>
<dbReference type="PROSITE" id="PS50890">
    <property type="entry name" value="PUA"/>
    <property type="match status" value="1"/>
</dbReference>
<evidence type="ECO:0000256" key="5">
    <source>
        <dbReference type="ARBA" id="ARBA00022679"/>
    </source>
</evidence>
<feature type="domain" description="PUA" evidence="11">
    <location>
        <begin position="322"/>
        <end position="433"/>
    </location>
</feature>
<evidence type="ECO:0000256" key="8">
    <source>
        <dbReference type="ARBA" id="ARBA00022840"/>
    </source>
</evidence>